<dbReference type="GeneID" id="97484583"/>
<sequence length="356" mass="36865">MTRRPNLAVVGATGAVGEVLLGLLSLRQDIWGEVRLVASPRSAGRTPVVRGEPVEVVPLAEEAFAGIDVAVFAVPDAVSAQWAPIAAAKGIVVVDDSAAFRTAGDVPLVVPEVNAAALRIRPRGIVASPAGTTLALVAAVGALHAEYGLEQLVVATYQAASGEGREGMAALRDQTALVAGTEVGRQTGDLRAVIADEGPFAAPLALNAVPWTGGLCEGGWSAQELGLRDEARKILGLPALRVSATCVRIPVVRTHALAVHARFEREVSQEHAQDILRETPGVVLYDDPAAGEFPTPNDAVGTDPVWAGRVRRALDEPDALDLFLCGDNLRKGAALNLLQIAELVAGELSAGSPEGS</sequence>
<protein>
    <submittedName>
        <fullName evidence="4">Aspartate-semialdehyde dehydrogenase</fullName>
    </submittedName>
</protein>
<evidence type="ECO:0000313" key="5">
    <source>
        <dbReference type="Proteomes" id="UP000037395"/>
    </source>
</evidence>
<dbReference type="InterPro" id="IPR012280">
    <property type="entry name" value="Semialdhyde_DH_dimer_dom"/>
</dbReference>
<dbReference type="GO" id="GO:0008652">
    <property type="term" value="P:amino acid biosynthetic process"/>
    <property type="evidence" value="ECO:0007669"/>
    <property type="project" value="InterPro"/>
</dbReference>
<evidence type="ECO:0000256" key="1">
    <source>
        <dbReference type="ARBA" id="ARBA00010584"/>
    </source>
</evidence>
<reference evidence="3" key="5">
    <citation type="submission" date="2020-09" db="EMBL/GenBank/DDBJ databases">
        <authorList>
            <person name="Sun Q."/>
            <person name="Ohkuma M."/>
        </authorList>
    </citation>
    <scope>NUCLEOTIDE SEQUENCE</scope>
    <source>
        <strain evidence="3">JCM 4434</strain>
    </source>
</reference>
<comment type="caution">
    <text evidence="4">The sequence shown here is derived from an EMBL/GenBank/DDBJ whole genome shotgun (WGS) entry which is preliminary data.</text>
</comment>
<evidence type="ECO:0000313" key="4">
    <source>
        <dbReference type="EMBL" id="OEV32550.1"/>
    </source>
</evidence>
<reference evidence="3" key="1">
    <citation type="journal article" date="2014" name="Int. J. Syst. Evol. Microbiol.">
        <title>Complete genome sequence of Corynebacterium casei LMG S-19264T (=DSM 44701T), isolated from a smear-ripened cheese.</title>
        <authorList>
            <consortium name="US DOE Joint Genome Institute (JGI-PGF)"/>
            <person name="Walter F."/>
            <person name="Albersmeier A."/>
            <person name="Kalinowski J."/>
            <person name="Ruckert C."/>
        </authorList>
    </citation>
    <scope>NUCLEOTIDE SEQUENCE</scope>
    <source>
        <strain evidence="3">JCM 4434</strain>
    </source>
</reference>
<gene>
    <name evidence="3" type="primary">asd</name>
    <name evidence="3" type="ORF">GCM10010502_14270</name>
    <name evidence="4" type="ORF">HS99_0040195</name>
</gene>
<dbReference type="PANTHER" id="PTHR46278">
    <property type="entry name" value="DEHYDROGENASE, PUTATIVE-RELATED"/>
    <property type="match status" value="1"/>
</dbReference>
<dbReference type="Proteomes" id="UP000610124">
    <property type="component" value="Unassembled WGS sequence"/>
</dbReference>
<dbReference type="NCBIfam" id="NF011456">
    <property type="entry name" value="PRK14874.1"/>
    <property type="match status" value="1"/>
</dbReference>
<dbReference type="SUPFAM" id="SSF51735">
    <property type="entry name" value="NAD(P)-binding Rossmann-fold domains"/>
    <property type="match status" value="1"/>
</dbReference>
<dbReference type="InterPro" id="IPR036291">
    <property type="entry name" value="NAD(P)-bd_dom_sf"/>
</dbReference>
<dbReference type="Pfam" id="PF02774">
    <property type="entry name" value="Semialdhyde_dhC"/>
    <property type="match status" value="1"/>
</dbReference>
<dbReference type="PIRSF" id="PIRSF000148">
    <property type="entry name" value="ASA_dh"/>
    <property type="match status" value="1"/>
</dbReference>
<dbReference type="GO" id="GO:0051287">
    <property type="term" value="F:NAD binding"/>
    <property type="evidence" value="ECO:0007669"/>
    <property type="project" value="InterPro"/>
</dbReference>
<dbReference type="RefSeq" id="WP_030551929.1">
    <property type="nucleotide sequence ID" value="NZ_BMUB01000003.1"/>
</dbReference>
<keyword evidence="5" id="KW-1185">Reference proteome</keyword>
<reference evidence="5" key="3">
    <citation type="submission" date="2016-08" db="EMBL/GenBank/DDBJ databases">
        <title>Sequencing, assembly and comparative genomics of S. aureofaciens ATCC 10762.</title>
        <authorList>
            <person name="Gradnigo J.S."/>
            <person name="Johnson N."/>
            <person name="Somerville G.A."/>
        </authorList>
    </citation>
    <scope>NUCLEOTIDE SEQUENCE [LARGE SCALE GENOMIC DNA]</scope>
    <source>
        <strain evidence="5">ATCC 10762 / DSM 40127 / CCM 3239 / JCM 4008 / LMG 5968 / NBRC 12843 / NCIMB 8234 / A-377</strain>
    </source>
</reference>
<dbReference type="EMBL" id="JPRF03000093">
    <property type="protein sequence ID" value="OEV32550.1"/>
    <property type="molecule type" value="Genomic_DNA"/>
</dbReference>
<dbReference type="GO" id="GO:0046983">
    <property type="term" value="F:protein dimerization activity"/>
    <property type="evidence" value="ECO:0007669"/>
    <property type="project" value="InterPro"/>
</dbReference>
<dbReference type="Gene3D" id="3.40.50.720">
    <property type="entry name" value="NAD(P)-binding Rossmann-like Domain"/>
    <property type="match status" value="1"/>
</dbReference>
<feature type="domain" description="Semialdehyde dehydrogenase NAD-binding" evidence="2">
    <location>
        <begin position="6"/>
        <end position="121"/>
    </location>
</feature>
<dbReference type="GO" id="GO:0016620">
    <property type="term" value="F:oxidoreductase activity, acting on the aldehyde or oxo group of donors, NAD or NADP as acceptor"/>
    <property type="evidence" value="ECO:0007669"/>
    <property type="project" value="InterPro"/>
</dbReference>
<organism evidence="4 5">
    <name type="scientific">Kitasatospora aureofaciens</name>
    <name type="common">Streptomyces aureofaciens</name>
    <dbReference type="NCBI Taxonomy" id="1894"/>
    <lineage>
        <taxon>Bacteria</taxon>
        <taxon>Bacillati</taxon>
        <taxon>Actinomycetota</taxon>
        <taxon>Actinomycetes</taxon>
        <taxon>Kitasatosporales</taxon>
        <taxon>Streptomycetaceae</taxon>
        <taxon>Kitasatospora</taxon>
    </lineage>
</organism>
<reference evidence="4" key="4">
    <citation type="submission" date="2016-08" db="EMBL/GenBank/DDBJ databases">
        <title>Sequencing, Assembly and Comparative Genomics of S. aureofaciens ATCC 10762.</title>
        <authorList>
            <person name="Gradnigo J.S."/>
            <person name="Johnson N."/>
            <person name="Somerville G.A."/>
        </authorList>
    </citation>
    <scope>NUCLEOTIDE SEQUENCE [LARGE SCALE GENOMIC DNA]</scope>
    <source>
        <strain evidence="4">ATCC 10762</strain>
    </source>
</reference>
<dbReference type="SUPFAM" id="SSF55347">
    <property type="entry name" value="Glyceraldehyde-3-phosphate dehydrogenase-like, C-terminal domain"/>
    <property type="match status" value="1"/>
</dbReference>
<dbReference type="PANTHER" id="PTHR46278:SF2">
    <property type="entry name" value="ASPARTATE-SEMIALDEHYDE DEHYDROGENASE"/>
    <property type="match status" value="1"/>
</dbReference>
<proteinExistence type="inferred from homology"/>
<dbReference type="OrthoDB" id="9805684at2"/>
<dbReference type="SMART" id="SM00859">
    <property type="entry name" value="Semialdhyde_dh"/>
    <property type="match status" value="1"/>
</dbReference>
<dbReference type="Gene3D" id="3.30.360.10">
    <property type="entry name" value="Dihydrodipicolinate Reductase, domain 2"/>
    <property type="match status" value="1"/>
</dbReference>
<accession>A0A8H9HG47</accession>
<dbReference type="KEGG" id="kau:B6264_12570"/>
<evidence type="ECO:0000313" key="3">
    <source>
        <dbReference type="EMBL" id="GGU64660.1"/>
    </source>
</evidence>
<accession>A0A1E7MVU3</accession>
<reference evidence="4 5" key="2">
    <citation type="submission" date="2014-07" db="EMBL/GenBank/DDBJ databases">
        <authorList>
            <person name="Zhang J.E."/>
            <person name="Yang H."/>
            <person name="Guo J."/>
            <person name="Deng Z."/>
            <person name="Luo H."/>
            <person name="Luo M."/>
            <person name="Zhao B."/>
        </authorList>
    </citation>
    <scope>NUCLEOTIDE SEQUENCE [LARGE SCALE GENOMIC DNA]</scope>
    <source>
        <strain evidence="4">ATCC 10762</strain>
        <strain evidence="5">ATCC 10762 / DSM 40127 / CCM 3239 / JCM 4008 / LMG 5968 / NBRC 12843 / NCIMB 8234 / A-377</strain>
    </source>
</reference>
<evidence type="ECO:0000259" key="2">
    <source>
        <dbReference type="SMART" id="SM00859"/>
    </source>
</evidence>
<dbReference type="InterPro" id="IPR000534">
    <property type="entry name" value="Semialdehyde_DH_NAD-bd"/>
</dbReference>
<comment type="similarity">
    <text evidence="1">Belongs to the aspartate-semialdehyde dehydrogenase family.</text>
</comment>
<dbReference type="Pfam" id="PF01118">
    <property type="entry name" value="Semialdhyde_dh"/>
    <property type="match status" value="1"/>
</dbReference>
<name>A0A1E7MVU3_KITAU</name>
<dbReference type="AlphaFoldDB" id="A0A1E7MVU3"/>
<dbReference type="Proteomes" id="UP000037395">
    <property type="component" value="Unassembled WGS sequence"/>
</dbReference>
<dbReference type="EMBL" id="BMUB01000003">
    <property type="protein sequence ID" value="GGU64660.1"/>
    <property type="molecule type" value="Genomic_DNA"/>
</dbReference>